<feature type="region of interest" description="Disordered" evidence="1">
    <location>
        <begin position="94"/>
        <end position="114"/>
    </location>
</feature>
<proteinExistence type="predicted"/>
<keyword evidence="3" id="KW-1185">Reference proteome</keyword>
<evidence type="ECO:0000256" key="1">
    <source>
        <dbReference type="SAM" id="MobiDB-lite"/>
    </source>
</evidence>
<organism evidence="2 3">
    <name type="scientific">Knufia peltigerae</name>
    <dbReference type="NCBI Taxonomy" id="1002370"/>
    <lineage>
        <taxon>Eukaryota</taxon>
        <taxon>Fungi</taxon>
        <taxon>Dikarya</taxon>
        <taxon>Ascomycota</taxon>
        <taxon>Pezizomycotina</taxon>
        <taxon>Eurotiomycetes</taxon>
        <taxon>Chaetothyriomycetidae</taxon>
        <taxon>Chaetothyriales</taxon>
        <taxon>Trichomeriaceae</taxon>
        <taxon>Knufia</taxon>
    </lineage>
</organism>
<comment type="caution">
    <text evidence="2">The sequence shown here is derived from an EMBL/GenBank/DDBJ whole genome shotgun (WGS) entry which is preliminary data.</text>
</comment>
<dbReference type="Proteomes" id="UP001172681">
    <property type="component" value="Unassembled WGS sequence"/>
</dbReference>
<feature type="compositionally biased region" description="Polar residues" evidence="1">
    <location>
        <begin position="105"/>
        <end position="114"/>
    </location>
</feature>
<dbReference type="EMBL" id="JAPDRN010000035">
    <property type="protein sequence ID" value="KAJ9634972.1"/>
    <property type="molecule type" value="Genomic_DNA"/>
</dbReference>
<feature type="compositionally biased region" description="Basic and acidic residues" evidence="1">
    <location>
        <begin position="185"/>
        <end position="194"/>
    </location>
</feature>
<feature type="compositionally biased region" description="Polar residues" evidence="1">
    <location>
        <begin position="258"/>
        <end position="270"/>
    </location>
</feature>
<name>A0AA39CZ84_9EURO</name>
<evidence type="ECO:0000313" key="2">
    <source>
        <dbReference type="EMBL" id="KAJ9634972.1"/>
    </source>
</evidence>
<sequence length="340" mass="38826">MRNADTLIPIMLGNLRQEIQAEQALLRQRAREGDPYSVFPRGRRTRSRRKAREVAELLESTLNGMWQQFRNIERPFLIRNPVRAEKVQRGDWWGESDVDEKPSARPSSNEKQMTNRIGMAEAGVAPGTDRYYRTDFVHRFIWWQTQSSVVNMLDQVQRLQIRRIERDAFEADELVKRCLAILDRRGGNGGESRRRGGNSSGSSDDGRGGGGGFTNRRASAVSRPGSVRASNRRGADGGGGFRFKEVEKREVVRPRPGQETTSRNADTSNTARRRSSQPRFEYEVVQPGRIYVDVKDGGRRDGVEYVEPINSNRARRNSYVEGGGRDSSRLRDLSRERRRD</sequence>
<reference evidence="2" key="1">
    <citation type="submission" date="2022-10" db="EMBL/GenBank/DDBJ databases">
        <title>Culturing micro-colonial fungi from biological soil crusts in the Mojave desert and describing Neophaeococcomyces mojavensis, and introducing the new genera and species Taxawa tesnikishii.</title>
        <authorList>
            <person name="Kurbessoian T."/>
            <person name="Stajich J.E."/>
        </authorList>
    </citation>
    <scope>NUCLEOTIDE SEQUENCE</scope>
    <source>
        <strain evidence="2">TK_35</strain>
    </source>
</reference>
<dbReference type="AlphaFoldDB" id="A0AA39CZ84"/>
<protein>
    <submittedName>
        <fullName evidence="2">Uncharacterized protein</fullName>
    </submittedName>
</protein>
<feature type="compositionally biased region" description="Basic and acidic residues" evidence="1">
    <location>
        <begin position="323"/>
        <end position="340"/>
    </location>
</feature>
<evidence type="ECO:0000313" key="3">
    <source>
        <dbReference type="Proteomes" id="UP001172681"/>
    </source>
</evidence>
<feature type="compositionally biased region" description="Basic and acidic residues" evidence="1">
    <location>
        <begin position="242"/>
        <end position="253"/>
    </location>
</feature>
<gene>
    <name evidence="2" type="ORF">H2204_005927</name>
</gene>
<feature type="region of interest" description="Disordered" evidence="1">
    <location>
        <begin position="185"/>
        <end position="279"/>
    </location>
</feature>
<accession>A0AA39CZ84</accession>
<feature type="region of interest" description="Disordered" evidence="1">
    <location>
        <begin position="310"/>
        <end position="340"/>
    </location>
</feature>